<accession>A0AA42CIW5</accession>
<dbReference type="Proteomes" id="UP001165679">
    <property type="component" value="Unassembled WGS sequence"/>
</dbReference>
<proteinExistence type="predicted"/>
<organism evidence="1 2">
    <name type="scientific">Limobrevibacterium gyesilva</name>
    <dbReference type="NCBI Taxonomy" id="2991712"/>
    <lineage>
        <taxon>Bacteria</taxon>
        <taxon>Pseudomonadati</taxon>
        <taxon>Pseudomonadota</taxon>
        <taxon>Alphaproteobacteria</taxon>
        <taxon>Acetobacterales</taxon>
        <taxon>Acetobacteraceae</taxon>
        <taxon>Limobrevibacterium</taxon>
    </lineage>
</organism>
<gene>
    <name evidence="1" type="ORF">OL599_17220</name>
</gene>
<evidence type="ECO:0000313" key="1">
    <source>
        <dbReference type="EMBL" id="MCW3476315.1"/>
    </source>
</evidence>
<dbReference type="RefSeq" id="WP_264715089.1">
    <property type="nucleotide sequence ID" value="NZ_JAPDNT010000017.1"/>
</dbReference>
<protein>
    <submittedName>
        <fullName evidence="1">Uncharacterized protein</fullName>
    </submittedName>
</protein>
<dbReference type="AlphaFoldDB" id="A0AA42CIW5"/>
<dbReference type="EMBL" id="JAPDNT010000017">
    <property type="protein sequence ID" value="MCW3476315.1"/>
    <property type="molecule type" value="Genomic_DNA"/>
</dbReference>
<reference evidence="1" key="1">
    <citation type="submission" date="2022-09" db="EMBL/GenBank/DDBJ databases">
        <title>Rhodovastum sp. nov. RN2-1 isolated from soil in Seongnam, South Korea.</title>
        <authorList>
            <person name="Le N.T."/>
        </authorList>
    </citation>
    <scope>NUCLEOTIDE SEQUENCE</scope>
    <source>
        <strain evidence="1">RN2-1</strain>
    </source>
</reference>
<keyword evidence="2" id="KW-1185">Reference proteome</keyword>
<reference evidence="1" key="2">
    <citation type="submission" date="2022-10" db="EMBL/GenBank/DDBJ databases">
        <authorList>
            <person name="Trinh H.N."/>
        </authorList>
    </citation>
    <scope>NUCLEOTIDE SEQUENCE</scope>
    <source>
        <strain evidence="1">RN2-1</strain>
    </source>
</reference>
<name>A0AA42CIW5_9PROT</name>
<evidence type="ECO:0000313" key="2">
    <source>
        <dbReference type="Proteomes" id="UP001165679"/>
    </source>
</evidence>
<sequence>MLERRRTRLAIRAFIEPFLAAYAARRRRWTEAWLRRERPVPPTETEPPDGRRSRTIYDRRQFRLDFWRG</sequence>
<comment type="caution">
    <text evidence="1">The sequence shown here is derived from an EMBL/GenBank/DDBJ whole genome shotgun (WGS) entry which is preliminary data.</text>
</comment>